<dbReference type="Gene3D" id="1.10.630.10">
    <property type="entry name" value="Cytochrome P450"/>
    <property type="match status" value="1"/>
</dbReference>
<sequence>MITILVLFLFSSIALYLWLFYENVKRYPKGPLPLPIVGNLHSVNIKIFHEELARFSKDYGNVFTVWLPKPHVIIMDLDLIKEAFTKKAQLIPSVLHLPLIGQMIKGKIDNDINLGLAFCSDPEREEQNHPGLHIAATMMNDDDDDDDDE</sequence>
<feature type="region of interest" description="Disordered" evidence="3">
    <location>
        <begin position="125"/>
        <end position="149"/>
    </location>
</feature>
<evidence type="ECO:0000256" key="3">
    <source>
        <dbReference type="SAM" id="MobiDB-lite"/>
    </source>
</evidence>
<comment type="caution">
    <text evidence="4">The sequence shown here is derived from an EMBL/GenBank/DDBJ whole genome shotgun (WGS) entry which is preliminary data.</text>
</comment>
<keyword evidence="2" id="KW-0560">Oxidoreductase</keyword>
<gene>
    <name evidence="4" type="primary">Necator_chrII.g8213</name>
    <name evidence="4" type="ORF">RB195_020419</name>
</gene>
<dbReference type="Pfam" id="PF00067">
    <property type="entry name" value="p450"/>
    <property type="match status" value="1"/>
</dbReference>
<dbReference type="EMBL" id="JAVFWL010000002">
    <property type="protein sequence ID" value="KAK6738296.1"/>
    <property type="molecule type" value="Genomic_DNA"/>
</dbReference>
<proteinExistence type="inferred from homology"/>
<reference evidence="4 5" key="1">
    <citation type="submission" date="2023-08" db="EMBL/GenBank/DDBJ databases">
        <title>A Necator americanus chromosomal reference genome.</title>
        <authorList>
            <person name="Ilik V."/>
            <person name="Petrzelkova K.J."/>
            <person name="Pardy F."/>
            <person name="Fuh T."/>
            <person name="Niatou-Singa F.S."/>
            <person name="Gouil Q."/>
            <person name="Baker L."/>
            <person name="Ritchie M.E."/>
            <person name="Jex A.R."/>
            <person name="Gazzola D."/>
            <person name="Li H."/>
            <person name="Toshio Fujiwara R."/>
            <person name="Zhan B."/>
            <person name="Aroian R.V."/>
            <person name="Pafco B."/>
            <person name="Schwarz E.M."/>
        </authorList>
    </citation>
    <scope>NUCLEOTIDE SEQUENCE [LARGE SCALE GENOMIC DNA]</scope>
    <source>
        <strain evidence="4 5">Aroian</strain>
        <tissue evidence="4">Whole animal</tissue>
    </source>
</reference>
<dbReference type="PANTHER" id="PTHR24284">
    <property type="entry name" value="CYTOCHROME P450 FAMILY"/>
    <property type="match status" value="1"/>
</dbReference>
<evidence type="ECO:0000313" key="4">
    <source>
        <dbReference type="EMBL" id="KAK6738296.1"/>
    </source>
</evidence>
<comment type="similarity">
    <text evidence="1">Belongs to the cytochrome P450 family.</text>
</comment>
<dbReference type="Proteomes" id="UP001303046">
    <property type="component" value="Unassembled WGS sequence"/>
</dbReference>
<keyword evidence="2" id="KW-0503">Monooxygenase</keyword>
<dbReference type="InterPro" id="IPR036396">
    <property type="entry name" value="Cyt_P450_sf"/>
</dbReference>
<feature type="compositionally biased region" description="Acidic residues" evidence="3">
    <location>
        <begin position="140"/>
        <end position="149"/>
    </location>
</feature>
<name>A0ABR1CMB8_NECAM</name>
<accession>A0ABR1CMB8</accession>
<dbReference type="PANTHER" id="PTHR24284:SF1">
    <property type="entry name" value="CYTOCHROME P450 FAMILY"/>
    <property type="match status" value="1"/>
</dbReference>
<organism evidence="4 5">
    <name type="scientific">Necator americanus</name>
    <name type="common">Human hookworm</name>
    <dbReference type="NCBI Taxonomy" id="51031"/>
    <lineage>
        <taxon>Eukaryota</taxon>
        <taxon>Metazoa</taxon>
        <taxon>Ecdysozoa</taxon>
        <taxon>Nematoda</taxon>
        <taxon>Chromadorea</taxon>
        <taxon>Rhabditida</taxon>
        <taxon>Rhabditina</taxon>
        <taxon>Rhabditomorpha</taxon>
        <taxon>Strongyloidea</taxon>
        <taxon>Ancylostomatidae</taxon>
        <taxon>Bunostominae</taxon>
        <taxon>Necator</taxon>
    </lineage>
</organism>
<dbReference type="InterPro" id="IPR001128">
    <property type="entry name" value="Cyt_P450"/>
</dbReference>
<evidence type="ECO:0000313" key="5">
    <source>
        <dbReference type="Proteomes" id="UP001303046"/>
    </source>
</evidence>
<evidence type="ECO:0000256" key="1">
    <source>
        <dbReference type="ARBA" id="ARBA00010617"/>
    </source>
</evidence>
<evidence type="ECO:0008006" key="6">
    <source>
        <dbReference type="Google" id="ProtNLM"/>
    </source>
</evidence>
<keyword evidence="5" id="KW-1185">Reference proteome</keyword>
<protein>
    <recommendedName>
        <fullName evidence="6">Unspecific monooxygenase</fullName>
    </recommendedName>
</protein>
<evidence type="ECO:0000256" key="2">
    <source>
        <dbReference type="ARBA" id="ARBA00023033"/>
    </source>
</evidence>
<dbReference type="SUPFAM" id="SSF48264">
    <property type="entry name" value="Cytochrome P450"/>
    <property type="match status" value="1"/>
</dbReference>